<dbReference type="AlphaFoldDB" id="A0A8H5LMY8"/>
<gene>
    <name evidence="1" type="ORF">D9758_012652</name>
</gene>
<accession>A0A8H5LMY8</accession>
<reference evidence="1 2" key="1">
    <citation type="journal article" date="2020" name="ISME J.">
        <title>Uncovering the hidden diversity of litter-decomposition mechanisms in mushroom-forming fungi.</title>
        <authorList>
            <person name="Floudas D."/>
            <person name="Bentzer J."/>
            <person name="Ahren D."/>
            <person name="Johansson T."/>
            <person name="Persson P."/>
            <person name="Tunlid A."/>
        </authorList>
    </citation>
    <scope>NUCLEOTIDE SEQUENCE [LARGE SCALE GENOMIC DNA]</scope>
    <source>
        <strain evidence="1 2">CBS 291.85</strain>
    </source>
</reference>
<evidence type="ECO:0000313" key="2">
    <source>
        <dbReference type="Proteomes" id="UP000559256"/>
    </source>
</evidence>
<sequence length="211" mass="24245">MCVCLEMRGDEKMGFEVDYFSPEDSRSEGVATTVGPGLEFLVPPKFQSYDLEEEEERRSWEPFRRVTVPHSDFLVLKYIEREKWRWFSSDLDLYSEADSETERRDKRKGKGTKQGGPLTCYVAVGSHQSLPWTHITFNGKSTDDVRADIQSMKEDVYGQTSGTATINHSKLRVQIGPATKLGRESHQLHLEWVEDEDNAVYEKIREGTGEE</sequence>
<dbReference type="Proteomes" id="UP000559256">
    <property type="component" value="Unassembled WGS sequence"/>
</dbReference>
<evidence type="ECO:0000313" key="1">
    <source>
        <dbReference type="EMBL" id="KAF5363024.1"/>
    </source>
</evidence>
<name>A0A8H5LMY8_9AGAR</name>
<keyword evidence="2" id="KW-1185">Reference proteome</keyword>
<dbReference type="EMBL" id="JAACJM010000035">
    <property type="protein sequence ID" value="KAF5363024.1"/>
    <property type="molecule type" value="Genomic_DNA"/>
</dbReference>
<comment type="caution">
    <text evidence="1">The sequence shown here is derived from an EMBL/GenBank/DDBJ whole genome shotgun (WGS) entry which is preliminary data.</text>
</comment>
<organism evidence="1 2">
    <name type="scientific">Tetrapyrgos nigripes</name>
    <dbReference type="NCBI Taxonomy" id="182062"/>
    <lineage>
        <taxon>Eukaryota</taxon>
        <taxon>Fungi</taxon>
        <taxon>Dikarya</taxon>
        <taxon>Basidiomycota</taxon>
        <taxon>Agaricomycotina</taxon>
        <taxon>Agaricomycetes</taxon>
        <taxon>Agaricomycetidae</taxon>
        <taxon>Agaricales</taxon>
        <taxon>Marasmiineae</taxon>
        <taxon>Marasmiaceae</taxon>
        <taxon>Tetrapyrgos</taxon>
    </lineage>
</organism>
<proteinExistence type="predicted"/>
<protein>
    <submittedName>
        <fullName evidence="1">Uncharacterized protein</fullName>
    </submittedName>
</protein>